<name>A0ABV2QDB2_9BURK</name>
<evidence type="ECO:0008006" key="3">
    <source>
        <dbReference type="Google" id="ProtNLM"/>
    </source>
</evidence>
<dbReference type="Proteomes" id="UP001549320">
    <property type="component" value="Unassembled WGS sequence"/>
</dbReference>
<evidence type="ECO:0000313" key="1">
    <source>
        <dbReference type="EMBL" id="MET4578532.1"/>
    </source>
</evidence>
<dbReference type="RefSeq" id="WP_354445862.1">
    <property type="nucleotide sequence ID" value="NZ_JBEPSH010000007.1"/>
</dbReference>
<dbReference type="InterPro" id="IPR029044">
    <property type="entry name" value="Nucleotide-diphossugar_trans"/>
</dbReference>
<dbReference type="SUPFAM" id="SSF53448">
    <property type="entry name" value="Nucleotide-diphospho-sugar transferases"/>
    <property type="match status" value="1"/>
</dbReference>
<reference evidence="1 2" key="1">
    <citation type="submission" date="2024-06" db="EMBL/GenBank/DDBJ databases">
        <title>Sorghum-associated microbial communities from plants grown in Nebraska, USA.</title>
        <authorList>
            <person name="Schachtman D."/>
        </authorList>
    </citation>
    <scope>NUCLEOTIDE SEQUENCE [LARGE SCALE GENOMIC DNA]</scope>
    <source>
        <strain evidence="1 2">2709</strain>
    </source>
</reference>
<comment type="caution">
    <text evidence="1">The sequence shown here is derived from an EMBL/GenBank/DDBJ whole genome shotgun (WGS) entry which is preliminary data.</text>
</comment>
<protein>
    <recommendedName>
        <fullName evidence="3">Glycosyl transferase</fullName>
    </recommendedName>
</protein>
<keyword evidence="2" id="KW-1185">Reference proteome</keyword>
<sequence>MLDDQTLRQFHPVVMTPSHDGKYFYNYVLSLLNFSHACGGVGMPLQVYLTHGESLVTRARNNTVAEFLANSQWTHLFWIDSDIGFSPEAALRLLRSGYDVAAGVYPLKRQNWPDGDAEARLSREEYELRSRRYTVNTHRGEKLERIDLQVQPDGFMEMNEAPTGFMVIKRSVFERMMAAYPDLQYVPDSQGVIDRGLHYLFFDTSVDPVSRHYLSEDYHFCRLWNRLGGKVYVDACSNLTHQGSKLYTGNFAKTLMGAPELAVGAPAGSTLHVSGLEHLRENPHGAA</sequence>
<organism evidence="1 2">
    <name type="scientific">Ottowia thiooxydans</name>
    <dbReference type="NCBI Taxonomy" id="219182"/>
    <lineage>
        <taxon>Bacteria</taxon>
        <taxon>Pseudomonadati</taxon>
        <taxon>Pseudomonadota</taxon>
        <taxon>Betaproteobacteria</taxon>
        <taxon>Burkholderiales</taxon>
        <taxon>Comamonadaceae</taxon>
        <taxon>Ottowia</taxon>
    </lineage>
</organism>
<dbReference type="Gene3D" id="3.90.550.40">
    <property type="match status" value="1"/>
</dbReference>
<dbReference type="EMBL" id="JBEPSH010000007">
    <property type="protein sequence ID" value="MET4578532.1"/>
    <property type="molecule type" value="Genomic_DNA"/>
</dbReference>
<evidence type="ECO:0000313" key="2">
    <source>
        <dbReference type="Proteomes" id="UP001549320"/>
    </source>
</evidence>
<proteinExistence type="predicted"/>
<accession>A0ABV2QDB2</accession>
<gene>
    <name evidence="1" type="ORF">ABIE13_003648</name>
</gene>